<organism evidence="1 2">
    <name type="scientific">Candidatus Berkelbacteria bacterium CG23_combo_of_CG06-09_8_20_14_all_41_73</name>
    <dbReference type="NCBI Taxonomy" id="1974519"/>
    <lineage>
        <taxon>Bacteria</taxon>
        <taxon>Candidatus Berkelbacteria</taxon>
    </lineage>
</organism>
<proteinExistence type="predicted"/>
<reference evidence="1 2" key="1">
    <citation type="submission" date="2017-09" db="EMBL/GenBank/DDBJ databases">
        <title>Depth-based differentiation of microbial function through sediment-hosted aquifers and enrichment of novel symbionts in the deep terrestrial subsurface.</title>
        <authorList>
            <person name="Probst A.J."/>
            <person name="Ladd B."/>
            <person name="Jarett J.K."/>
            <person name="Geller-Mcgrath D.E."/>
            <person name="Sieber C.M."/>
            <person name="Emerson J.B."/>
            <person name="Anantharaman K."/>
            <person name="Thomas B.C."/>
            <person name="Malmstrom R."/>
            <person name="Stieglmeier M."/>
            <person name="Klingl A."/>
            <person name="Woyke T."/>
            <person name="Ryan C.M."/>
            <person name="Banfield J.F."/>
        </authorList>
    </citation>
    <scope>NUCLEOTIDE SEQUENCE [LARGE SCALE GENOMIC DNA]</scope>
    <source>
        <strain evidence="1">CG23_combo_of_CG06-09_8_20_14_all_41_73</strain>
    </source>
</reference>
<dbReference type="Proteomes" id="UP000230671">
    <property type="component" value="Unassembled WGS sequence"/>
</dbReference>
<sequence length="76" mass="8680">MLFACPVASRRLCYGARPSVRFRSSRAKRGKQSVPFKVGSDLVKQTHQNQTFRFFGSHFLGGAKRRPLILWRAGKK</sequence>
<name>A0A2H0AZ99_9BACT</name>
<evidence type="ECO:0000313" key="1">
    <source>
        <dbReference type="EMBL" id="PIP50681.1"/>
    </source>
</evidence>
<comment type="caution">
    <text evidence="1">The sequence shown here is derived from an EMBL/GenBank/DDBJ whole genome shotgun (WGS) entry which is preliminary data.</text>
</comment>
<protein>
    <submittedName>
        <fullName evidence="1">Uncharacterized protein</fullName>
    </submittedName>
</protein>
<accession>A0A2H0AZ99</accession>
<dbReference type="EMBL" id="PCSO01000118">
    <property type="protein sequence ID" value="PIP50681.1"/>
    <property type="molecule type" value="Genomic_DNA"/>
</dbReference>
<gene>
    <name evidence="1" type="ORF">COX11_02865</name>
</gene>
<evidence type="ECO:0000313" key="2">
    <source>
        <dbReference type="Proteomes" id="UP000230671"/>
    </source>
</evidence>
<dbReference type="AlphaFoldDB" id="A0A2H0AZ99"/>